<gene>
    <name evidence="1" type="ORF">ACFSR0_06850</name>
</gene>
<comment type="caution">
    <text evidence="1">The sequence shown here is derived from an EMBL/GenBank/DDBJ whole genome shotgun (WGS) entry which is preliminary data.</text>
</comment>
<reference evidence="2" key="1">
    <citation type="journal article" date="2019" name="Int. J. Syst. Evol. Microbiol.">
        <title>The Global Catalogue of Microorganisms (GCM) 10K type strain sequencing project: providing services to taxonomists for standard genome sequencing and annotation.</title>
        <authorList>
            <consortium name="The Broad Institute Genomics Platform"/>
            <consortium name="The Broad Institute Genome Sequencing Center for Infectious Disease"/>
            <person name="Wu L."/>
            <person name="Ma J."/>
        </authorList>
    </citation>
    <scope>NUCLEOTIDE SEQUENCE [LARGE SCALE GENOMIC DNA]</scope>
    <source>
        <strain evidence="2">TISTR 932</strain>
    </source>
</reference>
<dbReference type="Proteomes" id="UP001597427">
    <property type="component" value="Unassembled WGS sequence"/>
</dbReference>
<protein>
    <submittedName>
        <fullName evidence="1">Transcription antitermination protein</fullName>
    </submittedName>
</protein>
<dbReference type="RefSeq" id="WP_007208111.1">
    <property type="nucleotide sequence ID" value="NZ_JBHUMO010000043.1"/>
</dbReference>
<evidence type="ECO:0000313" key="1">
    <source>
        <dbReference type="EMBL" id="MFD2729138.1"/>
    </source>
</evidence>
<keyword evidence="2" id="KW-1185">Reference proteome</keyword>
<sequence>MVKDIQEIQIGERYEVKPKGFHRAIRGKVQKVTADKIYFEVEHCELVDKPIASETPLVEAEIFDIKKSLTEHYFFS</sequence>
<organism evidence="1 2">
    <name type="scientific">Enterococcus camelliae</name>
    <dbReference type="NCBI Taxonomy" id="453959"/>
    <lineage>
        <taxon>Bacteria</taxon>
        <taxon>Bacillati</taxon>
        <taxon>Bacillota</taxon>
        <taxon>Bacilli</taxon>
        <taxon>Lactobacillales</taxon>
        <taxon>Enterococcaceae</taxon>
        <taxon>Enterococcus</taxon>
    </lineage>
</organism>
<accession>A0ABW5TL10</accession>
<proteinExistence type="predicted"/>
<evidence type="ECO:0000313" key="2">
    <source>
        <dbReference type="Proteomes" id="UP001597427"/>
    </source>
</evidence>
<name>A0ABW5TL10_9ENTE</name>
<dbReference type="EMBL" id="JBHUMO010000043">
    <property type="protein sequence ID" value="MFD2729138.1"/>
    <property type="molecule type" value="Genomic_DNA"/>
</dbReference>
<dbReference type="GeneID" id="302705890"/>